<evidence type="ECO:0000256" key="2">
    <source>
        <dbReference type="ARBA" id="ARBA00024198"/>
    </source>
</evidence>
<proteinExistence type="inferred from homology"/>
<dbReference type="PANTHER" id="PTHR34045">
    <property type="entry name" value="OS03G0406300 PROTEIN"/>
    <property type="match status" value="1"/>
</dbReference>
<feature type="region of interest" description="Disordered" evidence="3">
    <location>
        <begin position="59"/>
        <end position="83"/>
    </location>
</feature>
<dbReference type="Proteomes" id="UP000436088">
    <property type="component" value="Unassembled WGS sequence"/>
</dbReference>
<keyword evidence="5" id="KW-1185">Reference proteome</keyword>
<reference evidence="4" key="1">
    <citation type="submission" date="2019-09" db="EMBL/GenBank/DDBJ databases">
        <title>Draft genome information of white flower Hibiscus syriacus.</title>
        <authorList>
            <person name="Kim Y.-M."/>
        </authorList>
    </citation>
    <scope>NUCLEOTIDE SEQUENCE [LARGE SCALE GENOMIC DNA]</scope>
    <source>
        <strain evidence="4">YM2019G1</strain>
    </source>
</reference>
<comment type="similarity">
    <text evidence="2">Belongs to the LAZY family.</text>
</comment>
<evidence type="ECO:0000313" key="5">
    <source>
        <dbReference type="Proteomes" id="UP000436088"/>
    </source>
</evidence>
<comment type="caution">
    <text evidence="4">The sequence shown here is derived from an EMBL/GenBank/DDBJ whole genome shotgun (WGS) entry which is preliminary data.</text>
</comment>
<keyword evidence="1" id="KW-0341">Growth regulation</keyword>
<gene>
    <name evidence="4" type="ORF">F3Y22_tig00111769pilonHSYRG00513</name>
</gene>
<feature type="compositionally biased region" description="Polar residues" evidence="3">
    <location>
        <begin position="60"/>
        <end position="69"/>
    </location>
</feature>
<dbReference type="InterPro" id="IPR044683">
    <property type="entry name" value="LAZY"/>
</dbReference>
<dbReference type="GO" id="GO:0040008">
    <property type="term" value="P:regulation of growth"/>
    <property type="evidence" value="ECO:0007669"/>
    <property type="project" value="InterPro"/>
</dbReference>
<protein>
    <submittedName>
        <fullName evidence="4">Polygalacturonase</fullName>
    </submittedName>
</protein>
<accession>A0A6A2YG33</accession>
<evidence type="ECO:0000313" key="4">
    <source>
        <dbReference type="EMBL" id="KAE8674167.1"/>
    </source>
</evidence>
<dbReference type="EMBL" id="VEPZ02001421">
    <property type="protein sequence ID" value="KAE8674167.1"/>
    <property type="molecule type" value="Genomic_DNA"/>
</dbReference>
<evidence type="ECO:0000256" key="3">
    <source>
        <dbReference type="SAM" id="MobiDB-lite"/>
    </source>
</evidence>
<sequence>MKFFGWMQIKLNGKPGSSKSNAVSSTYHMKQEPREEFSDWPNGLLAIGTFGNNDFKENHQSQTIIQQEPSDIRDQEPSSSDDLQEFKIEEVRQLQKELTKLLSRKPNFDSKKEVASLPLDSDSGIDLRKTSINHHVILGRCKDICGEDNKKSHCFWGNASQEDLQSKPESSTSTRNTWRTSNHPKSKRIQMIQERKSKMEICSRDINGLLEEGIKSMWWIKLITGQRRKGLQAMFSEISAMEDIYISTGTARIQFFFFKFTLSSKFIFFLPFVLLLVSIGEALVHEYNGVKFVSKAMHSSSMAAAKAFTLLCLTPKFWADAAVDLRGSYEGSLLFSGEPSQIRRFREGTFCRPKESANFSTKPIQAVLFEVEDRGRLGVQLMGVKSCLLHDLAKLGFCLEGEVIYRPSTATPNWPKVFGVALRKMMRGRLYGKILPAIYPAEWCRDELLHVHVACFRDPWNLLVLAICKILERCTSFAELYNISDNAGMLEMALFTDYYFDGFHGLRCREADPRRAYLKGNHAWITFFPASEVLELVENAGAVSDLSGKERLLVLPVAILDAFFIL</sequence>
<organism evidence="4 5">
    <name type="scientific">Hibiscus syriacus</name>
    <name type="common">Rose of Sharon</name>
    <dbReference type="NCBI Taxonomy" id="106335"/>
    <lineage>
        <taxon>Eukaryota</taxon>
        <taxon>Viridiplantae</taxon>
        <taxon>Streptophyta</taxon>
        <taxon>Embryophyta</taxon>
        <taxon>Tracheophyta</taxon>
        <taxon>Spermatophyta</taxon>
        <taxon>Magnoliopsida</taxon>
        <taxon>eudicotyledons</taxon>
        <taxon>Gunneridae</taxon>
        <taxon>Pentapetalae</taxon>
        <taxon>rosids</taxon>
        <taxon>malvids</taxon>
        <taxon>Malvales</taxon>
        <taxon>Malvaceae</taxon>
        <taxon>Malvoideae</taxon>
        <taxon>Hibiscus</taxon>
    </lineage>
</organism>
<evidence type="ECO:0000256" key="1">
    <source>
        <dbReference type="ARBA" id="ARBA00022604"/>
    </source>
</evidence>
<dbReference type="GO" id="GO:0009630">
    <property type="term" value="P:gravitropism"/>
    <property type="evidence" value="ECO:0007669"/>
    <property type="project" value="InterPro"/>
</dbReference>
<dbReference type="PANTHER" id="PTHR34045:SF3">
    <property type="entry name" value="PROTEIN LAZY 4"/>
    <property type="match status" value="1"/>
</dbReference>
<feature type="region of interest" description="Disordered" evidence="3">
    <location>
        <begin position="161"/>
        <end position="187"/>
    </location>
</feature>
<dbReference type="AlphaFoldDB" id="A0A6A2YG33"/>
<name>A0A6A2YG33_HIBSY</name>
<feature type="compositionally biased region" description="Low complexity" evidence="3">
    <location>
        <begin position="170"/>
        <end position="181"/>
    </location>
</feature>